<dbReference type="Proteomes" id="UP000480943">
    <property type="component" value="Unassembled WGS sequence"/>
</dbReference>
<dbReference type="AlphaFoldDB" id="A0AAD3WUL6"/>
<name>A0AAD3WUL6_PHODD</name>
<dbReference type="PANTHER" id="PTHR36251:SF2">
    <property type="entry name" value="GIFSY-2 PROPHAGE HOST SPECIFICITY PROTEIN J, PHAGE LAMBDA"/>
    <property type="match status" value="1"/>
</dbReference>
<dbReference type="InterPro" id="IPR015406">
    <property type="entry name" value="GpJ_CSF"/>
</dbReference>
<accession>A0AAD3WUL6</accession>
<comment type="caution">
    <text evidence="2">The sequence shown here is derived from an EMBL/GenBank/DDBJ whole genome shotgun (WGS) entry which is preliminary data.</text>
</comment>
<dbReference type="EMBL" id="VZUQ01000070">
    <property type="protein sequence ID" value="KAB1179732.1"/>
    <property type="molecule type" value="Genomic_DNA"/>
</dbReference>
<sequence length="534" mass="56712">MARSPIARSGFRGDRSAASLQENMELLTGQRGDGLDRALTLRDMVSLGVLGVQRNGNGSVIPKPLPPVTPDGGVVEMPHAPKGFRGMGGFGAIMLEWANPTFKGYAHTEVWRATPLANQAKPSIGEAVLIATTPATVFGDIVKPGSTFYYWIRFINLNDIPGPYSGLDGVKVSTSPDISDVIDDVGEQMKDSELIQDLNKGIEGVTAAVQENTKVIEKLNTDGSKAYQSMWNVKAQAGDIKAGIGILADSNGKSQVAVAASQFFVFDPNVEGGETKPLFAIDKGNVIIPKAYIETATIQILNAQTIVADEIKAGISIKSPVIEGGSVTGGWAGFGPGGRFNGWRTYINASGQIFTDGINAVNGSYAGHLYATSGEMKNVLIHEDCRVLGTVYANKIVGDLTTARASYFSGTHSGQHWHTAAVFRVKRSTSGKARTLVFNGCTFNAKGGDYASGYTGCYWRVIIGGVEVDIGYASLENNLTGSAWTKEVVVPSSARDIDTGASIIEFQVKADYGATVSWDGVFTSLCIVNGSEYY</sequence>
<dbReference type="PANTHER" id="PTHR36251">
    <property type="entry name" value="FELS-1 PROPHAGE HOST SPECIFICITY PROTEIN-RELATED"/>
    <property type="match status" value="1"/>
</dbReference>
<proteinExistence type="predicted"/>
<gene>
    <name evidence="2" type="ORF">F6450_12725</name>
</gene>
<evidence type="ECO:0000259" key="1">
    <source>
        <dbReference type="Pfam" id="PF09327"/>
    </source>
</evidence>
<dbReference type="InterPro" id="IPR053171">
    <property type="entry name" value="Viral_Tip_Attach_Protein"/>
</dbReference>
<evidence type="ECO:0000313" key="2">
    <source>
        <dbReference type="EMBL" id="KAB1179732.1"/>
    </source>
</evidence>
<protein>
    <submittedName>
        <fullName evidence="2">DUF1983 domain-containing protein</fullName>
    </submittedName>
</protein>
<feature type="domain" description="Tip attachment protein J central straight fiber" evidence="1">
    <location>
        <begin position="222"/>
        <end position="299"/>
    </location>
</feature>
<dbReference type="RefSeq" id="WP_151182910.1">
    <property type="nucleotide sequence ID" value="NZ_VZUQ01000070.1"/>
</dbReference>
<evidence type="ECO:0000313" key="3">
    <source>
        <dbReference type="Proteomes" id="UP000480943"/>
    </source>
</evidence>
<organism evidence="2 3">
    <name type="scientific">Photobacterium damselae subsp. damselae</name>
    <name type="common">Listonella damsela</name>
    <dbReference type="NCBI Taxonomy" id="85581"/>
    <lineage>
        <taxon>Bacteria</taxon>
        <taxon>Pseudomonadati</taxon>
        <taxon>Pseudomonadota</taxon>
        <taxon>Gammaproteobacteria</taxon>
        <taxon>Vibrionales</taxon>
        <taxon>Vibrionaceae</taxon>
        <taxon>Photobacterium</taxon>
    </lineage>
</organism>
<reference evidence="2 3" key="1">
    <citation type="submission" date="2019-09" db="EMBL/GenBank/DDBJ databases">
        <title>Photobacterium damselae subsp. damselae CDC-2227-81, a human clinical isolate.</title>
        <authorList>
            <person name="Osorio C.R."/>
        </authorList>
    </citation>
    <scope>NUCLEOTIDE SEQUENCE [LARGE SCALE GENOMIC DNA]</scope>
    <source>
        <strain evidence="2 3">CDC-2227-81</strain>
    </source>
</reference>
<dbReference type="Pfam" id="PF09327">
    <property type="entry name" value="Phage_Tail_Tip"/>
    <property type="match status" value="1"/>
</dbReference>